<sequence length="314" mass="32204">MKRTLPPDLQGFLYGFLGVLGFSLTLPVTRVGTESLPPELVGPGRSLLAVIPAGALLLARQRPLLPPRHHVRGVVVTSLGTVIGFPLLTAHALRSVSASHAAVVVALLPATTAVMAVLRGRERPSATFWVCCALGTALVCGYVLLGFGGGLHVGDAELLAAVVACSLGYAEGGVLARDVPGWVVTSWALVAGTPPAALAVALAWPSPGPSLDARGAAAFVYLALGSSLLSFFCWYRGLSAGGVAKVSQVQLLQPVLTMLFAAVLLDEPLRPSAVLVGLAVGVVVLATLRTRTGGSSGPATIREGTVHDRRPGLE</sequence>
<feature type="compositionally biased region" description="Basic and acidic residues" evidence="6">
    <location>
        <begin position="304"/>
        <end position="314"/>
    </location>
</feature>
<evidence type="ECO:0000256" key="6">
    <source>
        <dbReference type="SAM" id="MobiDB-lite"/>
    </source>
</evidence>
<dbReference type="KEGG" id="arev:RVR_9515"/>
<feature type="transmembrane region" description="Helical" evidence="7">
    <location>
        <begin position="182"/>
        <end position="204"/>
    </location>
</feature>
<dbReference type="SUPFAM" id="SSF103481">
    <property type="entry name" value="Multidrug resistance efflux transporter EmrE"/>
    <property type="match status" value="2"/>
</dbReference>
<gene>
    <name evidence="9" type="ORF">RVR_9515</name>
</gene>
<feature type="transmembrane region" description="Helical" evidence="7">
    <location>
        <begin position="12"/>
        <end position="28"/>
    </location>
</feature>
<feature type="domain" description="EamA" evidence="8">
    <location>
        <begin position="158"/>
        <end position="283"/>
    </location>
</feature>
<evidence type="ECO:0000313" key="9">
    <source>
        <dbReference type="EMBL" id="BBB01890.1"/>
    </source>
</evidence>
<dbReference type="InterPro" id="IPR050638">
    <property type="entry name" value="AA-Vitamin_Transporters"/>
</dbReference>
<evidence type="ECO:0000256" key="7">
    <source>
        <dbReference type="SAM" id="Phobius"/>
    </source>
</evidence>
<feature type="transmembrane region" description="Helical" evidence="7">
    <location>
        <begin position="71"/>
        <end position="93"/>
    </location>
</feature>
<reference evidence="9 10" key="1">
    <citation type="journal article" date="2010" name="J. Bacteriol.">
        <title>Biochemical characterization of a novel indole prenyltransferase from Streptomyces sp. SN-593.</title>
        <authorList>
            <person name="Takahashi S."/>
            <person name="Takagi H."/>
            <person name="Toyoda A."/>
            <person name="Uramoto M."/>
            <person name="Nogawa T."/>
            <person name="Ueki M."/>
            <person name="Sakaki Y."/>
            <person name="Osada H."/>
        </authorList>
    </citation>
    <scope>NUCLEOTIDE SEQUENCE [LARGE SCALE GENOMIC DNA]</scope>
    <source>
        <strain evidence="9 10">SN-593</strain>
    </source>
</reference>
<dbReference type="GO" id="GO:0016020">
    <property type="term" value="C:membrane"/>
    <property type="evidence" value="ECO:0007669"/>
    <property type="project" value="UniProtKB-SubCell"/>
</dbReference>
<evidence type="ECO:0000256" key="2">
    <source>
        <dbReference type="ARBA" id="ARBA00007362"/>
    </source>
</evidence>
<dbReference type="Pfam" id="PF00892">
    <property type="entry name" value="EamA"/>
    <property type="match status" value="2"/>
</dbReference>
<protein>
    <submittedName>
        <fullName evidence="9">Putative integral membrane protein</fullName>
    </submittedName>
</protein>
<feature type="transmembrane region" description="Helical" evidence="7">
    <location>
        <begin position="216"/>
        <end position="235"/>
    </location>
</feature>
<comment type="similarity">
    <text evidence="2">Belongs to the EamA transporter family.</text>
</comment>
<feature type="transmembrane region" description="Helical" evidence="7">
    <location>
        <begin position="99"/>
        <end position="118"/>
    </location>
</feature>
<organism evidence="9 10">
    <name type="scientific">Actinacidiphila reveromycinica</name>
    <dbReference type="NCBI Taxonomy" id="659352"/>
    <lineage>
        <taxon>Bacteria</taxon>
        <taxon>Bacillati</taxon>
        <taxon>Actinomycetota</taxon>
        <taxon>Actinomycetes</taxon>
        <taxon>Kitasatosporales</taxon>
        <taxon>Streptomycetaceae</taxon>
        <taxon>Actinacidiphila</taxon>
    </lineage>
</organism>
<reference evidence="9 10" key="2">
    <citation type="journal article" date="2011" name="J. Antibiot.">
        <title>Furaquinocins I and J: novel polyketide isoprenoid hybrid compounds from Streptomyces reveromyceticus SN-593.</title>
        <authorList>
            <person name="Panthee S."/>
            <person name="Takahashi S."/>
            <person name="Takagi H."/>
            <person name="Nogawa T."/>
            <person name="Oowada E."/>
            <person name="Uramoto M."/>
            <person name="Osada H."/>
        </authorList>
    </citation>
    <scope>NUCLEOTIDE SEQUENCE [LARGE SCALE GENOMIC DNA]</scope>
    <source>
        <strain evidence="9 10">SN-593</strain>
    </source>
</reference>
<name>A0A7U3VSJ3_9ACTN</name>
<feature type="transmembrane region" description="Helical" evidence="7">
    <location>
        <begin position="125"/>
        <end position="145"/>
    </location>
</feature>
<dbReference type="InterPro" id="IPR000620">
    <property type="entry name" value="EamA_dom"/>
</dbReference>
<proteinExistence type="inferred from homology"/>
<keyword evidence="10" id="KW-1185">Reference proteome</keyword>
<reference evidence="9 10" key="4">
    <citation type="journal article" date="2020" name="Sci. Rep.">
        <title>beta-carboline chemical signals induce reveromycin production through a LuxR family regulator in Streptomyces sp. SN-593.</title>
        <authorList>
            <person name="Panthee S."/>
            <person name="Kito N."/>
            <person name="Hayashi T."/>
            <person name="Shimizu T."/>
            <person name="Ishikawa J."/>
            <person name="Hamamoto H."/>
            <person name="Osada H."/>
            <person name="Takahashi S."/>
        </authorList>
    </citation>
    <scope>NUCLEOTIDE SEQUENCE [LARGE SCALE GENOMIC DNA]</scope>
    <source>
        <strain evidence="9 10">SN-593</strain>
    </source>
</reference>
<keyword evidence="4 7" id="KW-1133">Transmembrane helix</keyword>
<keyword evidence="3 7" id="KW-0812">Transmembrane</keyword>
<dbReference type="RefSeq" id="WP_202237765.1">
    <property type="nucleotide sequence ID" value="NZ_AP018365.1"/>
</dbReference>
<evidence type="ECO:0000256" key="4">
    <source>
        <dbReference type="ARBA" id="ARBA00022989"/>
    </source>
</evidence>
<dbReference type="InterPro" id="IPR037185">
    <property type="entry name" value="EmrE-like"/>
</dbReference>
<evidence type="ECO:0000259" key="8">
    <source>
        <dbReference type="Pfam" id="PF00892"/>
    </source>
</evidence>
<feature type="transmembrane region" description="Helical" evidence="7">
    <location>
        <begin position="40"/>
        <end position="59"/>
    </location>
</feature>
<keyword evidence="5 7" id="KW-0472">Membrane</keyword>
<evidence type="ECO:0000313" key="10">
    <source>
        <dbReference type="Proteomes" id="UP000595703"/>
    </source>
</evidence>
<evidence type="ECO:0000256" key="5">
    <source>
        <dbReference type="ARBA" id="ARBA00023136"/>
    </source>
</evidence>
<reference evidence="9 10" key="3">
    <citation type="journal article" date="2011" name="Nat. Chem. Biol.">
        <title>Reveromycin A biosynthesis uses RevG and RevJ for stereospecific spiroacetal formation.</title>
        <authorList>
            <person name="Takahashi S."/>
            <person name="Toyoda A."/>
            <person name="Sekiyama Y."/>
            <person name="Takagi H."/>
            <person name="Nogawa T."/>
            <person name="Uramoto M."/>
            <person name="Suzuki R."/>
            <person name="Koshino H."/>
            <person name="Kumano T."/>
            <person name="Panthee S."/>
            <person name="Dairi T."/>
            <person name="Ishikawa J."/>
            <person name="Ikeda H."/>
            <person name="Sakaki Y."/>
            <person name="Osada H."/>
        </authorList>
    </citation>
    <scope>NUCLEOTIDE SEQUENCE [LARGE SCALE GENOMIC DNA]</scope>
    <source>
        <strain evidence="9 10">SN-593</strain>
    </source>
</reference>
<dbReference type="AlphaFoldDB" id="A0A7U3VSJ3"/>
<feature type="region of interest" description="Disordered" evidence="6">
    <location>
        <begin position="292"/>
        <end position="314"/>
    </location>
</feature>
<evidence type="ECO:0000256" key="1">
    <source>
        <dbReference type="ARBA" id="ARBA00004141"/>
    </source>
</evidence>
<dbReference type="PANTHER" id="PTHR32322:SF2">
    <property type="entry name" value="EAMA DOMAIN-CONTAINING PROTEIN"/>
    <property type="match status" value="1"/>
</dbReference>
<dbReference type="EMBL" id="AP018365">
    <property type="protein sequence ID" value="BBB01890.1"/>
    <property type="molecule type" value="Genomic_DNA"/>
</dbReference>
<dbReference type="PANTHER" id="PTHR32322">
    <property type="entry name" value="INNER MEMBRANE TRANSPORTER"/>
    <property type="match status" value="1"/>
</dbReference>
<dbReference type="Proteomes" id="UP000595703">
    <property type="component" value="Chromosome"/>
</dbReference>
<comment type="subcellular location">
    <subcellularLocation>
        <location evidence="1">Membrane</location>
        <topology evidence="1">Multi-pass membrane protein</topology>
    </subcellularLocation>
</comment>
<evidence type="ECO:0000256" key="3">
    <source>
        <dbReference type="ARBA" id="ARBA00022692"/>
    </source>
</evidence>
<feature type="domain" description="EamA" evidence="8">
    <location>
        <begin position="11"/>
        <end position="137"/>
    </location>
</feature>
<feature type="transmembrane region" description="Helical" evidence="7">
    <location>
        <begin position="151"/>
        <end position="170"/>
    </location>
</feature>
<accession>A0A7U3VSJ3</accession>